<name>A0AAV7M1S2_PLEWA</name>
<gene>
    <name evidence="1" type="ORF">NDU88_002216</name>
</gene>
<dbReference type="Proteomes" id="UP001066276">
    <property type="component" value="Chromosome 10"/>
</dbReference>
<comment type="caution">
    <text evidence="1">The sequence shown here is derived from an EMBL/GenBank/DDBJ whole genome shotgun (WGS) entry which is preliminary data.</text>
</comment>
<dbReference type="EMBL" id="JANPWB010000014">
    <property type="protein sequence ID" value="KAJ1097089.1"/>
    <property type="molecule type" value="Genomic_DNA"/>
</dbReference>
<organism evidence="1 2">
    <name type="scientific">Pleurodeles waltl</name>
    <name type="common">Iberian ribbed newt</name>
    <dbReference type="NCBI Taxonomy" id="8319"/>
    <lineage>
        <taxon>Eukaryota</taxon>
        <taxon>Metazoa</taxon>
        <taxon>Chordata</taxon>
        <taxon>Craniata</taxon>
        <taxon>Vertebrata</taxon>
        <taxon>Euteleostomi</taxon>
        <taxon>Amphibia</taxon>
        <taxon>Batrachia</taxon>
        <taxon>Caudata</taxon>
        <taxon>Salamandroidea</taxon>
        <taxon>Salamandridae</taxon>
        <taxon>Pleurodelinae</taxon>
        <taxon>Pleurodeles</taxon>
    </lineage>
</organism>
<dbReference type="AlphaFoldDB" id="A0AAV7M1S2"/>
<protein>
    <submittedName>
        <fullName evidence="1">Uncharacterized protein</fullName>
    </submittedName>
</protein>
<accession>A0AAV7M1S2</accession>
<evidence type="ECO:0000313" key="2">
    <source>
        <dbReference type="Proteomes" id="UP001066276"/>
    </source>
</evidence>
<keyword evidence="2" id="KW-1185">Reference proteome</keyword>
<sequence length="116" mass="12068">MRSRAPQNNGATSALLWGRAGTGGGGSGTELACPYPLHPVKGWGLPCPQSYLYIRHLYSRAHSGATSPLCPSMASPASLPSEADVLWRLMGQDAGWTALQGPQDYLAGGGRSSLQG</sequence>
<reference evidence="1" key="1">
    <citation type="journal article" date="2022" name="bioRxiv">
        <title>Sequencing and chromosome-scale assembly of the giantPleurodeles waltlgenome.</title>
        <authorList>
            <person name="Brown T."/>
            <person name="Elewa A."/>
            <person name="Iarovenko S."/>
            <person name="Subramanian E."/>
            <person name="Araus A.J."/>
            <person name="Petzold A."/>
            <person name="Susuki M."/>
            <person name="Suzuki K.-i.T."/>
            <person name="Hayashi T."/>
            <person name="Toyoda A."/>
            <person name="Oliveira C."/>
            <person name="Osipova E."/>
            <person name="Leigh N.D."/>
            <person name="Simon A."/>
            <person name="Yun M.H."/>
        </authorList>
    </citation>
    <scope>NUCLEOTIDE SEQUENCE</scope>
    <source>
        <strain evidence="1">20211129_DDA</strain>
        <tissue evidence="1">Liver</tissue>
    </source>
</reference>
<evidence type="ECO:0000313" key="1">
    <source>
        <dbReference type="EMBL" id="KAJ1097089.1"/>
    </source>
</evidence>
<proteinExistence type="predicted"/>